<dbReference type="RefSeq" id="XP_020062302.1">
    <property type="nucleotide sequence ID" value="XM_020208771.1"/>
</dbReference>
<proteinExistence type="predicted"/>
<organism evidence="1 2">
    <name type="scientific">Suhomyces tanzawaensis NRRL Y-17324</name>
    <dbReference type="NCBI Taxonomy" id="984487"/>
    <lineage>
        <taxon>Eukaryota</taxon>
        <taxon>Fungi</taxon>
        <taxon>Dikarya</taxon>
        <taxon>Ascomycota</taxon>
        <taxon>Saccharomycotina</taxon>
        <taxon>Pichiomycetes</taxon>
        <taxon>Debaryomycetaceae</taxon>
        <taxon>Suhomyces</taxon>
    </lineage>
</organism>
<reference evidence="2" key="1">
    <citation type="submission" date="2016-05" db="EMBL/GenBank/DDBJ databases">
        <title>Comparative genomics of biotechnologically important yeasts.</title>
        <authorList>
            <consortium name="DOE Joint Genome Institute"/>
            <person name="Riley R."/>
            <person name="Haridas S."/>
            <person name="Wolfe K.H."/>
            <person name="Lopes M.R."/>
            <person name="Hittinger C.T."/>
            <person name="Goker M."/>
            <person name="Salamov A."/>
            <person name="Wisecaver J."/>
            <person name="Long T.M."/>
            <person name="Aerts A.L."/>
            <person name="Barry K."/>
            <person name="Choi C."/>
            <person name="Clum A."/>
            <person name="Coughlan A.Y."/>
            <person name="Deshpande S."/>
            <person name="Douglass A.P."/>
            <person name="Hanson S.J."/>
            <person name="Klenk H.-P."/>
            <person name="Labutti K."/>
            <person name="Lapidus A."/>
            <person name="Lindquist E."/>
            <person name="Lipzen A."/>
            <person name="Meier-Kolthoff J.P."/>
            <person name="Ohm R.A."/>
            <person name="Otillar R.P."/>
            <person name="Pangilinan J."/>
            <person name="Peng Y."/>
            <person name="Rokas A."/>
            <person name="Rosa C.A."/>
            <person name="Scheuner C."/>
            <person name="Sibirny A.A."/>
            <person name="Slot J.C."/>
            <person name="Stielow J.B."/>
            <person name="Sun H."/>
            <person name="Kurtzman C.P."/>
            <person name="Blackwell M."/>
            <person name="Grigoriev I.V."/>
            <person name="Jeffries T.W."/>
        </authorList>
    </citation>
    <scope>NUCLEOTIDE SEQUENCE [LARGE SCALE GENOMIC DNA]</scope>
    <source>
        <strain evidence="2">NRRL Y-17324</strain>
    </source>
</reference>
<dbReference type="Proteomes" id="UP000094285">
    <property type="component" value="Unassembled WGS sequence"/>
</dbReference>
<protein>
    <submittedName>
        <fullName evidence="1">Uncharacterized protein</fullName>
    </submittedName>
</protein>
<dbReference type="EMBL" id="KV453916">
    <property type="protein sequence ID" value="ODV77180.1"/>
    <property type="molecule type" value="Genomic_DNA"/>
</dbReference>
<dbReference type="OrthoDB" id="5576763at2759"/>
<dbReference type="Pfam" id="PF11958">
    <property type="entry name" value="DUF3472"/>
    <property type="match status" value="1"/>
</dbReference>
<keyword evidence="2" id="KW-1185">Reference proteome</keyword>
<gene>
    <name evidence="1" type="ORF">CANTADRAFT_38774</name>
</gene>
<name>A0A1E4SCD4_9ASCO</name>
<feature type="non-terminal residue" evidence="1">
    <location>
        <position position="146"/>
    </location>
</feature>
<evidence type="ECO:0000313" key="1">
    <source>
        <dbReference type="EMBL" id="ODV77180.1"/>
    </source>
</evidence>
<feature type="non-terminal residue" evidence="1">
    <location>
        <position position="1"/>
    </location>
</feature>
<sequence>EGYFYANGYYFAGTGEEGYIGPQPRPDGKTNHLAFSTFGKGAWTDHPNCGGGADSSSFGVSCAIDWPWEYGKNYTNEILRTAHNETDGSNKWTGSLIDDETGERIIIGEYWTPQNFSLLDTGGYTFDEWYLWQYPFPNNAKCIPYS</sequence>
<dbReference type="InterPro" id="IPR021862">
    <property type="entry name" value="DUF3472"/>
</dbReference>
<accession>A0A1E4SCD4</accession>
<dbReference type="AlphaFoldDB" id="A0A1E4SCD4"/>
<evidence type="ECO:0000313" key="2">
    <source>
        <dbReference type="Proteomes" id="UP000094285"/>
    </source>
</evidence>
<dbReference type="STRING" id="984487.A0A1E4SCD4"/>
<dbReference type="GeneID" id="30982907"/>